<evidence type="ECO:0000313" key="4">
    <source>
        <dbReference type="Proteomes" id="UP001595979"/>
    </source>
</evidence>
<feature type="chain" id="PRO_5045653626" evidence="2">
    <location>
        <begin position="22"/>
        <end position="325"/>
    </location>
</feature>
<dbReference type="SUPFAM" id="SSF49313">
    <property type="entry name" value="Cadherin-like"/>
    <property type="match status" value="1"/>
</dbReference>
<keyword evidence="4" id="KW-1185">Reference proteome</keyword>
<name>A0ABW1DMX4_9DEIO</name>
<organism evidence="3 4">
    <name type="scientific">Deinococcus petrolearius</name>
    <dbReference type="NCBI Taxonomy" id="1751295"/>
    <lineage>
        <taxon>Bacteria</taxon>
        <taxon>Thermotogati</taxon>
        <taxon>Deinococcota</taxon>
        <taxon>Deinococci</taxon>
        <taxon>Deinococcales</taxon>
        <taxon>Deinococcaceae</taxon>
        <taxon>Deinococcus</taxon>
    </lineage>
</organism>
<protein>
    <submittedName>
        <fullName evidence="3">Ig domain-containing protein</fullName>
    </submittedName>
</protein>
<feature type="compositionally biased region" description="Low complexity" evidence="1">
    <location>
        <begin position="255"/>
        <end position="299"/>
    </location>
</feature>
<keyword evidence="2" id="KW-0732">Signal</keyword>
<dbReference type="Pfam" id="PF05345">
    <property type="entry name" value="He_PIG"/>
    <property type="match status" value="1"/>
</dbReference>
<evidence type="ECO:0000313" key="3">
    <source>
        <dbReference type="EMBL" id="MFC5850006.1"/>
    </source>
</evidence>
<evidence type="ECO:0000256" key="1">
    <source>
        <dbReference type="SAM" id="MobiDB-lite"/>
    </source>
</evidence>
<evidence type="ECO:0000256" key="2">
    <source>
        <dbReference type="SAM" id="SignalP"/>
    </source>
</evidence>
<dbReference type="Proteomes" id="UP001595979">
    <property type="component" value="Unassembled WGS sequence"/>
</dbReference>
<reference evidence="4" key="1">
    <citation type="journal article" date="2019" name="Int. J. Syst. Evol. Microbiol.">
        <title>The Global Catalogue of Microorganisms (GCM) 10K type strain sequencing project: providing services to taxonomists for standard genome sequencing and annotation.</title>
        <authorList>
            <consortium name="The Broad Institute Genomics Platform"/>
            <consortium name="The Broad Institute Genome Sequencing Center for Infectious Disease"/>
            <person name="Wu L."/>
            <person name="Ma J."/>
        </authorList>
    </citation>
    <scope>NUCLEOTIDE SEQUENCE [LARGE SCALE GENOMIC DNA]</scope>
    <source>
        <strain evidence="4">CGMCC 1.15053</strain>
    </source>
</reference>
<feature type="compositionally biased region" description="Low complexity" evidence="1">
    <location>
        <begin position="309"/>
        <end position="325"/>
    </location>
</feature>
<sequence length="325" mass="32967">MPPRVLCGRVRRTALPALLGAALLTGCGSTTTGTSSGLSARTDALTFSAASLPAAYVNETYSATLAVAGGVGPYGYRVAGGTLPPGLRFSGGTLSGTPGARGAFQFTVEASDANLSTKVQTYTLNVNDLPPLSLEPTLPTGEIRGETRVPVMIKAPRTVRAARVTWDLGPGVQVTRVQATDNGNPVFWRQQGQVLSVDLGFKSVPRAGARVALITVKPAGPVTLSSGKFWYESRDGAGKVLSEKRPPGTPPVPATPASGTLPAQTAPAQTAPAQTAPAQTTQTTAPAAQPTDSTTLPSPATLPTPLPATDPASGTPTPPTTGGQP</sequence>
<proteinExistence type="predicted"/>
<accession>A0ABW1DMX4</accession>
<dbReference type="EMBL" id="JBHSOH010000034">
    <property type="protein sequence ID" value="MFC5850006.1"/>
    <property type="molecule type" value="Genomic_DNA"/>
</dbReference>
<gene>
    <name evidence="3" type="ORF">ACFPQ6_17020</name>
</gene>
<feature type="region of interest" description="Disordered" evidence="1">
    <location>
        <begin position="239"/>
        <end position="325"/>
    </location>
</feature>
<feature type="signal peptide" evidence="2">
    <location>
        <begin position="1"/>
        <end position="21"/>
    </location>
</feature>
<dbReference type="RefSeq" id="WP_380051639.1">
    <property type="nucleotide sequence ID" value="NZ_JBHSOH010000034.1"/>
</dbReference>
<dbReference type="PROSITE" id="PS51257">
    <property type="entry name" value="PROKAR_LIPOPROTEIN"/>
    <property type="match status" value="1"/>
</dbReference>
<dbReference type="InterPro" id="IPR015919">
    <property type="entry name" value="Cadherin-like_sf"/>
</dbReference>
<dbReference type="InterPro" id="IPR013783">
    <property type="entry name" value="Ig-like_fold"/>
</dbReference>
<comment type="caution">
    <text evidence="3">The sequence shown here is derived from an EMBL/GenBank/DDBJ whole genome shotgun (WGS) entry which is preliminary data.</text>
</comment>
<dbReference type="Gene3D" id="2.60.40.10">
    <property type="entry name" value="Immunoglobulins"/>
    <property type="match status" value="1"/>
</dbReference>